<dbReference type="AlphaFoldDB" id="A0A6G0ZAI8"/>
<sequence>MARANVSVRDDQNFRSRCDQEQKAFDDWPNKWEWILDEYKERNEKLNAVKKNAMMREGNLNTDLRSVLPFPNTTSREVGWLSSKQEFQLEIFGPYITRIPIEIKPNYKNDL</sequence>
<evidence type="ECO:0000313" key="2">
    <source>
        <dbReference type="Proteomes" id="UP000478052"/>
    </source>
</evidence>
<dbReference type="InterPro" id="IPR020339">
    <property type="entry name" value="C20orf85-like"/>
</dbReference>
<evidence type="ECO:0000313" key="1">
    <source>
        <dbReference type="EMBL" id="KAF0767837.1"/>
    </source>
</evidence>
<reference evidence="1 2" key="1">
    <citation type="submission" date="2019-08" db="EMBL/GenBank/DDBJ databases">
        <title>Whole genome of Aphis craccivora.</title>
        <authorList>
            <person name="Voronova N.V."/>
            <person name="Shulinski R.S."/>
            <person name="Bandarenka Y.V."/>
            <person name="Zhorov D.G."/>
            <person name="Warner D."/>
        </authorList>
    </citation>
    <scope>NUCLEOTIDE SEQUENCE [LARGE SCALE GENOMIC DNA]</scope>
    <source>
        <strain evidence="1">180601</strain>
        <tissue evidence="1">Whole Body</tissue>
    </source>
</reference>
<accession>A0A6G0ZAI8</accession>
<comment type="caution">
    <text evidence="1">The sequence shown here is derived from an EMBL/GenBank/DDBJ whole genome shotgun (WGS) entry which is preliminary data.</text>
</comment>
<dbReference type="OrthoDB" id="10031946at2759"/>
<organism evidence="1 2">
    <name type="scientific">Aphis craccivora</name>
    <name type="common">Cowpea aphid</name>
    <dbReference type="NCBI Taxonomy" id="307492"/>
    <lineage>
        <taxon>Eukaryota</taxon>
        <taxon>Metazoa</taxon>
        <taxon>Ecdysozoa</taxon>
        <taxon>Arthropoda</taxon>
        <taxon>Hexapoda</taxon>
        <taxon>Insecta</taxon>
        <taxon>Pterygota</taxon>
        <taxon>Neoptera</taxon>
        <taxon>Paraneoptera</taxon>
        <taxon>Hemiptera</taxon>
        <taxon>Sternorrhyncha</taxon>
        <taxon>Aphidomorpha</taxon>
        <taxon>Aphidoidea</taxon>
        <taxon>Aphididae</taxon>
        <taxon>Aphidini</taxon>
        <taxon>Aphis</taxon>
        <taxon>Aphis</taxon>
    </lineage>
</organism>
<dbReference type="EMBL" id="VUJU01000882">
    <property type="protein sequence ID" value="KAF0767837.1"/>
    <property type="molecule type" value="Genomic_DNA"/>
</dbReference>
<protein>
    <submittedName>
        <fullName evidence="1">Uncharacterized protein</fullName>
    </submittedName>
</protein>
<gene>
    <name evidence="1" type="ORF">FWK35_00002771</name>
</gene>
<name>A0A6G0ZAI8_APHCR</name>
<keyword evidence="2" id="KW-1185">Reference proteome</keyword>
<dbReference type="Proteomes" id="UP000478052">
    <property type="component" value="Unassembled WGS sequence"/>
</dbReference>
<dbReference type="Pfam" id="PF14945">
    <property type="entry name" value="LLC1"/>
    <property type="match status" value="1"/>
</dbReference>
<proteinExistence type="predicted"/>